<feature type="signal peptide" evidence="1">
    <location>
        <begin position="1"/>
        <end position="16"/>
    </location>
</feature>
<keyword evidence="3" id="KW-1185">Reference proteome</keyword>
<dbReference type="InterPro" id="IPR010562">
    <property type="entry name" value="Haemolymph_juvenile_hormone-bd"/>
</dbReference>
<dbReference type="SMART" id="SM00700">
    <property type="entry name" value="JHBP"/>
    <property type="match status" value="1"/>
</dbReference>
<dbReference type="Pfam" id="PF06585">
    <property type="entry name" value="JHBP"/>
    <property type="match status" value="1"/>
</dbReference>
<proteinExistence type="predicted"/>
<gene>
    <name evidence="2" type="ORF">RI129_012458</name>
</gene>
<organism evidence="2 3">
    <name type="scientific">Pyrocoelia pectoralis</name>
    <dbReference type="NCBI Taxonomy" id="417401"/>
    <lineage>
        <taxon>Eukaryota</taxon>
        <taxon>Metazoa</taxon>
        <taxon>Ecdysozoa</taxon>
        <taxon>Arthropoda</taxon>
        <taxon>Hexapoda</taxon>
        <taxon>Insecta</taxon>
        <taxon>Pterygota</taxon>
        <taxon>Neoptera</taxon>
        <taxon>Endopterygota</taxon>
        <taxon>Coleoptera</taxon>
        <taxon>Polyphaga</taxon>
        <taxon>Elateriformia</taxon>
        <taxon>Elateroidea</taxon>
        <taxon>Lampyridae</taxon>
        <taxon>Lampyrinae</taxon>
        <taxon>Pyrocoelia</taxon>
    </lineage>
</organism>
<protein>
    <submittedName>
        <fullName evidence="2">Uncharacterized protein</fullName>
    </submittedName>
</protein>
<dbReference type="PANTHER" id="PTHR11008:SF32">
    <property type="entry name" value="CIRCADIAN CLOCK-CONTROLLED PROTEIN DAYWAKE-RELATED"/>
    <property type="match status" value="1"/>
</dbReference>
<dbReference type="EMBL" id="JAVRBK010000010">
    <property type="protein sequence ID" value="KAK5638163.1"/>
    <property type="molecule type" value="Genomic_DNA"/>
</dbReference>
<evidence type="ECO:0000313" key="2">
    <source>
        <dbReference type="EMBL" id="KAK5638163.1"/>
    </source>
</evidence>
<feature type="chain" id="PRO_5042875644" evidence="1">
    <location>
        <begin position="17"/>
        <end position="245"/>
    </location>
</feature>
<accession>A0AAN7V261</accession>
<name>A0AAN7V261_9COLE</name>
<keyword evidence="1" id="KW-0732">Signal</keyword>
<comment type="caution">
    <text evidence="2">The sequence shown here is derived from an EMBL/GenBank/DDBJ whole genome shotgun (WGS) entry which is preliminary data.</text>
</comment>
<sequence length="245" mass="27956">MILFATLSILFPAIYCQSEIIGKLQLCHQHDPQINDCLKSSIQKGLKTFANGFPQYNIPSIEPMEVESWSVPAGKVLPFNQNYYDMKLHNYSTVIIEKVNSTINDRGFHLALTCFGESMAVDGKYEYLNAFLDGVNLTSKGKVKYFYFEHRFSVIFDGEVVKNGGADYLEIKRSSVDILKLDLFKIAFTSEDNDVGDKITTMFNNISNKLINDNREGYERMYSVEFKRIANAILSAFPYDELLPK</sequence>
<dbReference type="GO" id="GO:0005615">
    <property type="term" value="C:extracellular space"/>
    <property type="evidence" value="ECO:0007669"/>
    <property type="project" value="TreeGrafter"/>
</dbReference>
<reference evidence="2 3" key="1">
    <citation type="journal article" date="2024" name="Insects">
        <title>An Improved Chromosome-Level Genome Assembly of the Firefly Pyrocoelia pectoralis.</title>
        <authorList>
            <person name="Fu X."/>
            <person name="Meyer-Rochow V.B."/>
            <person name="Ballantyne L."/>
            <person name="Zhu X."/>
        </authorList>
    </citation>
    <scope>NUCLEOTIDE SEQUENCE [LARGE SCALE GENOMIC DNA]</scope>
    <source>
        <strain evidence="2">XCY_ONT2</strain>
    </source>
</reference>
<dbReference type="Gene3D" id="3.15.10.30">
    <property type="entry name" value="Haemolymph juvenile hormone binding protein"/>
    <property type="match status" value="1"/>
</dbReference>
<dbReference type="Proteomes" id="UP001329430">
    <property type="component" value="Chromosome 10"/>
</dbReference>
<evidence type="ECO:0000256" key="1">
    <source>
        <dbReference type="SAM" id="SignalP"/>
    </source>
</evidence>
<dbReference type="InterPro" id="IPR038606">
    <property type="entry name" value="To_sf"/>
</dbReference>
<evidence type="ECO:0000313" key="3">
    <source>
        <dbReference type="Proteomes" id="UP001329430"/>
    </source>
</evidence>
<dbReference type="AlphaFoldDB" id="A0AAN7V261"/>
<dbReference type="PANTHER" id="PTHR11008">
    <property type="entry name" value="PROTEIN TAKEOUT-LIKE PROTEIN"/>
    <property type="match status" value="1"/>
</dbReference>